<reference evidence="1" key="1">
    <citation type="journal article" date="2023" name="Plant J.">
        <title>The genome of the king protea, Protea cynaroides.</title>
        <authorList>
            <person name="Chang J."/>
            <person name="Duong T.A."/>
            <person name="Schoeman C."/>
            <person name="Ma X."/>
            <person name="Roodt D."/>
            <person name="Barker N."/>
            <person name="Li Z."/>
            <person name="Van de Peer Y."/>
            <person name="Mizrachi E."/>
        </authorList>
    </citation>
    <scope>NUCLEOTIDE SEQUENCE</scope>
    <source>
        <tissue evidence="1">Young leaves</tissue>
    </source>
</reference>
<keyword evidence="2" id="KW-1185">Reference proteome</keyword>
<gene>
    <name evidence="1" type="ORF">NE237_003363</name>
</gene>
<name>A0A9Q0KGW5_9MAGN</name>
<accession>A0A9Q0KGW5</accession>
<evidence type="ECO:0000313" key="1">
    <source>
        <dbReference type="EMBL" id="KAJ4970264.1"/>
    </source>
</evidence>
<proteinExistence type="predicted"/>
<evidence type="ECO:0000313" key="2">
    <source>
        <dbReference type="Proteomes" id="UP001141806"/>
    </source>
</evidence>
<protein>
    <submittedName>
        <fullName evidence="1">Uncharacterized protein</fullName>
    </submittedName>
</protein>
<sequence>MKALKGFFWELWFCKLKFGGIPEDSRTLMSRHSVIAECSGSRCGREEGFEISRDGDIVRNPHNSGNAPLSVNLLDLNLSCRPSRQSSIRRVRRSTYTRMNERKKRKKIIFRFKFWSLELHTILFVS</sequence>
<dbReference type="Proteomes" id="UP001141806">
    <property type="component" value="Unassembled WGS sequence"/>
</dbReference>
<organism evidence="1 2">
    <name type="scientific">Protea cynaroides</name>
    <dbReference type="NCBI Taxonomy" id="273540"/>
    <lineage>
        <taxon>Eukaryota</taxon>
        <taxon>Viridiplantae</taxon>
        <taxon>Streptophyta</taxon>
        <taxon>Embryophyta</taxon>
        <taxon>Tracheophyta</taxon>
        <taxon>Spermatophyta</taxon>
        <taxon>Magnoliopsida</taxon>
        <taxon>Proteales</taxon>
        <taxon>Proteaceae</taxon>
        <taxon>Protea</taxon>
    </lineage>
</organism>
<comment type="caution">
    <text evidence="1">The sequence shown here is derived from an EMBL/GenBank/DDBJ whole genome shotgun (WGS) entry which is preliminary data.</text>
</comment>
<dbReference type="AlphaFoldDB" id="A0A9Q0KGW5"/>
<dbReference type="EMBL" id="JAMYWD010000005">
    <property type="protein sequence ID" value="KAJ4970264.1"/>
    <property type="molecule type" value="Genomic_DNA"/>
</dbReference>